<dbReference type="InterPro" id="IPR029062">
    <property type="entry name" value="Class_I_gatase-like"/>
</dbReference>
<evidence type="ECO:0000256" key="1">
    <source>
        <dbReference type="ARBA" id="ARBA00023015"/>
    </source>
</evidence>
<gene>
    <name evidence="5" type="ORF">A1332_05730</name>
    <name evidence="4" type="ORF">A1353_24125</name>
</gene>
<accession>A0A177LUQ4</accession>
<reference evidence="6 7" key="1">
    <citation type="submission" date="2016-03" db="EMBL/GenBank/DDBJ databases">
        <authorList>
            <person name="Ploux O."/>
        </authorList>
    </citation>
    <scope>NUCLEOTIDE SEQUENCE [LARGE SCALE GENOMIC DNA]</scope>
    <source>
        <strain evidence="5 7">R-45363</strain>
        <strain evidence="4 6">R-45371</strain>
    </source>
</reference>
<feature type="domain" description="HTH araC/xylS-type" evidence="3">
    <location>
        <begin position="210"/>
        <end position="308"/>
    </location>
</feature>
<dbReference type="Proteomes" id="UP000078090">
    <property type="component" value="Unassembled WGS sequence"/>
</dbReference>
<evidence type="ECO:0000256" key="2">
    <source>
        <dbReference type="ARBA" id="ARBA00023163"/>
    </source>
</evidence>
<dbReference type="Pfam" id="PF12833">
    <property type="entry name" value="HTH_18"/>
    <property type="match status" value="1"/>
</dbReference>
<dbReference type="GO" id="GO:0003700">
    <property type="term" value="F:DNA-binding transcription factor activity"/>
    <property type="evidence" value="ECO:0007669"/>
    <property type="project" value="InterPro"/>
</dbReference>
<keyword evidence="1" id="KW-0805">Transcription regulation</keyword>
<dbReference type="InterPro" id="IPR002818">
    <property type="entry name" value="DJ-1/PfpI"/>
</dbReference>
<organism evidence="4 6">
    <name type="scientific">Methylomonas methanica</name>
    <dbReference type="NCBI Taxonomy" id="421"/>
    <lineage>
        <taxon>Bacteria</taxon>
        <taxon>Pseudomonadati</taxon>
        <taxon>Pseudomonadota</taxon>
        <taxon>Gammaproteobacteria</taxon>
        <taxon>Methylococcales</taxon>
        <taxon>Methylococcaceae</taxon>
        <taxon>Methylomonas</taxon>
    </lineage>
</organism>
<dbReference type="GO" id="GO:0043565">
    <property type="term" value="F:sequence-specific DNA binding"/>
    <property type="evidence" value="ECO:0007669"/>
    <property type="project" value="InterPro"/>
</dbReference>
<dbReference type="Proteomes" id="UP000077763">
    <property type="component" value="Unassembled WGS sequence"/>
</dbReference>
<dbReference type="PANTHER" id="PTHR43130:SF3">
    <property type="entry name" value="HTH-TYPE TRANSCRIPTIONAL REGULATOR RV1931C"/>
    <property type="match status" value="1"/>
</dbReference>
<sequence>MHKIAVLALNSLVSFDLAIPCMIFGLVKRTEDKDAYSVYICSETKVVNAGVVDLSVRWGLDQLETADTVIIPGIADLTLPISDTVIAALRVAAERGARMVSICTGAFVLAEAGLLDGLRVTTHWREAGELARRFPKLTVDPNVLYIDNGQILTSAGLTAGIDLCLHIVRLDHGSRVAADAARLAVMPLERDGGQAQFIVHETPSSATTLQPLLAWLENNLNQPLTLDDLARQSAMSKRTLSRRFMEQVGTTPLQWLLTSRIRRAQQILETTQLSVEHIATATGFGSATAFRERFNRLVGISPQAYRRAFNGSDQSTFHKDV</sequence>
<dbReference type="EMBL" id="LUUH01000116">
    <property type="protein sequence ID" value="OAH96278.1"/>
    <property type="molecule type" value="Genomic_DNA"/>
</dbReference>
<dbReference type="OrthoDB" id="9803764at2"/>
<dbReference type="EMBL" id="LUUG01000011">
    <property type="protein sequence ID" value="OAI10259.1"/>
    <property type="molecule type" value="Genomic_DNA"/>
</dbReference>
<dbReference type="SMART" id="SM00342">
    <property type="entry name" value="HTH_ARAC"/>
    <property type="match status" value="1"/>
</dbReference>
<evidence type="ECO:0000313" key="7">
    <source>
        <dbReference type="Proteomes" id="UP000078090"/>
    </source>
</evidence>
<protein>
    <submittedName>
        <fullName evidence="4">AraC family transcriptional regulator</fullName>
    </submittedName>
</protein>
<evidence type="ECO:0000313" key="5">
    <source>
        <dbReference type="EMBL" id="OAI10259.1"/>
    </source>
</evidence>
<dbReference type="PROSITE" id="PS01124">
    <property type="entry name" value="HTH_ARAC_FAMILY_2"/>
    <property type="match status" value="1"/>
</dbReference>
<dbReference type="InterPro" id="IPR009057">
    <property type="entry name" value="Homeodomain-like_sf"/>
</dbReference>
<dbReference type="SUPFAM" id="SSF52317">
    <property type="entry name" value="Class I glutamine amidotransferase-like"/>
    <property type="match status" value="1"/>
</dbReference>
<proteinExistence type="predicted"/>
<dbReference type="Pfam" id="PF01965">
    <property type="entry name" value="DJ-1_PfpI"/>
    <property type="match status" value="1"/>
</dbReference>
<dbReference type="RefSeq" id="WP_064006679.1">
    <property type="nucleotide sequence ID" value="NZ_LUUG01000011.1"/>
</dbReference>
<dbReference type="Gene3D" id="3.40.50.880">
    <property type="match status" value="1"/>
</dbReference>
<evidence type="ECO:0000313" key="4">
    <source>
        <dbReference type="EMBL" id="OAH96278.1"/>
    </source>
</evidence>
<keyword evidence="2" id="KW-0804">Transcription</keyword>
<dbReference type="Gene3D" id="1.10.10.60">
    <property type="entry name" value="Homeodomain-like"/>
    <property type="match status" value="1"/>
</dbReference>
<dbReference type="InterPro" id="IPR018060">
    <property type="entry name" value="HTH_AraC"/>
</dbReference>
<name>A0A177LUQ4_METMH</name>
<evidence type="ECO:0000259" key="3">
    <source>
        <dbReference type="PROSITE" id="PS01124"/>
    </source>
</evidence>
<dbReference type="InterPro" id="IPR052158">
    <property type="entry name" value="INH-QAR"/>
</dbReference>
<evidence type="ECO:0000313" key="6">
    <source>
        <dbReference type="Proteomes" id="UP000077763"/>
    </source>
</evidence>
<comment type="caution">
    <text evidence="4">The sequence shown here is derived from an EMBL/GenBank/DDBJ whole genome shotgun (WGS) entry which is preliminary data.</text>
</comment>
<dbReference type="AlphaFoldDB" id="A0A177LUQ4"/>
<dbReference type="CDD" id="cd03137">
    <property type="entry name" value="GATase1_AraC_1"/>
    <property type="match status" value="1"/>
</dbReference>
<dbReference type="SUPFAM" id="SSF46689">
    <property type="entry name" value="Homeodomain-like"/>
    <property type="match status" value="2"/>
</dbReference>
<dbReference type="PANTHER" id="PTHR43130">
    <property type="entry name" value="ARAC-FAMILY TRANSCRIPTIONAL REGULATOR"/>
    <property type="match status" value="1"/>
</dbReference>